<gene>
    <name evidence="1" type="ORF">CEP51_015863</name>
</gene>
<name>A0A428P1F2_9HYPO</name>
<evidence type="ECO:0000313" key="2">
    <source>
        <dbReference type="Proteomes" id="UP000287972"/>
    </source>
</evidence>
<evidence type="ECO:0000313" key="1">
    <source>
        <dbReference type="EMBL" id="RSL46857.1"/>
    </source>
</evidence>
<reference evidence="1 2" key="1">
    <citation type="submission" date="2017-06" db="EMBL/GenBank/DDBJ databases">
        <title>Comparative genomic analysis of Ambrosia Fusariam Clade fungi.</title>
        <authorList>
            <person name="Stajich J.E."/>
            <person name="Carrillo J."/>
            <person name="Kijimoto T."/>
            <person name="Eskalen A."/>
            <person name="O'Donnell K."/>
            <person name="Kasson M."/>
        </authorList>
    </citation>
    <scope>NUCLEOTIDE SEQUENCE [LARGE SCALE GENOMIC DNA]</scope>
    <source>
        <strain evidence="1 2">NRRL62606</strain>
    </source>
</reference>
<dbReference type="AlphaFoldDB" id="A0A428P1F2"/>
<accession>A0A428P1F2</accession>
<sequence length="76" mass="8041">MSQGMTLNRVIVNLASAFEEGQVYVALSRATSLEGLKIVGGSEGLAVGAGGNEEETRRRTAVVVGNLKVLYGIIYR</sequence>
<dbReference type="Proteomes" id="UP000287972">
    <property type="component" value="Unassembled WGS sequence"/>
</dbReference>
<organism evidence="1 2">
    <name type="scientific">Fusarium floridanum</name>
    <dbReference type="NCBI Taxonomy" id="1325733"/>
    <lineage>
        <taxon>Eukaryota</taxon>
        <taxon>Fungi</taxon>
        <taxon>Dikarya</taxon>
        <taxon>Ascomycota</taxon>
        <taxon>Pezizomycotina</taxon>
        <taxon>Sordariomycetes</taxon>
        <taxon>Hypocreomycetidae</taxon>
        <taxon>Hypocreales</taxon>
        <taxon>Nectriaceae</taxon>
        <taxon>Fusarium</taxon>
        <taxon>Fusarium solani species complex</taxon>
    </lineage>
</organism>
<dbReference type="CDD" id="cd18809">
    <property type="entry name" value="SF1_C_RecD"/>
    <property type="match status" value="1"/>
</dbReference>
<dbReference type="EMBL" id="NKCL01000943">
    <property type="protein sequence ID" value="RSL46857.1"/>
    <property type="molecule type" value="Genomic_DNA"/>
</dbReference>
<protein>
    <submittedName>
        <fullName evidence="1">Uncharacterized protein</fullName>
    </submittedName>
</protein>
<proteinExistence type="predicted"/>
<keyword evidence="2" id="KW-1185">Reference proteome</keyword>
<dbReference type="InterPro" id="IPR027417">
    <property type="entry name" value="P-loop_NTPase"/>
</dbReference>
<dbReference type="SUPFAM" id="SSF52540">
    <property type="entry name" value="P-loop containing nucleoside triphosphate hydrolases"/>
    <property type="match status" value="1"/>
</dbReference>
<comment type="caution">
    <text evidence="1">The sequence shown here is derived from an EMBL/GenBank/DDBJ whole genome shotgun (WGS) entry which is preliminary data.</text>
</comment>